<keyword evidence="2" id="KW-1185">Reference proteome</keyword>
<name>A0A540M7V7_MALBA</name>
<dbReference type="PANTHER" id="PTHR14237:SF76">
    <property type="entry name" value="OS03G0765800 PROTEIN"/>
    <property type="match status" value="1"/>
</dbReference>
<evidence type="ECO:0000313" key="2">
    <source>
        <dbReference type="Proteomes" id="UP000315295"/>
    </source>
</evidence>
<dbReference type="AlphaFoldDB" id="A0A540M7V7"/>
<reference evidence="1 2" key="1">
    <citation type="journal article" date="2019" name="G3 (Bethesda)">
        <title>Sequencing of a Wild Apple (Malus baccata) Genome Unravels the Differences Between Cultivated and Wild Apple Species Regarding Disease Resistance and Cold Tolerance.</title>
        <authorList>
            <person name="Chen X."/>
        </authorList>
    </citation>
    <scope>NUCLEOTIDE SEQUENCE [LARGE SCALE GENOMIC DNA]</scope>
    <source>
        <strain evidence="2">cv. Shandingzi</strain>
        <tissue evidence="1">Leaves</tissue>
    </source>
</reference>
<accession>A0A540M7V7</accession>
<evidence type="ECO:0000313" key="1">
    <source>
        <dbReference type="EMBL" id="TQD94847.1"/>
    </source>
</evidence>
<dbReference type="EMBL" id="VIEB01000334">
    <property type="protein sequence ID" value="TQD94847.1"/>
    <property type="molecule type" value="Genomic_DNA"/>
</dbReference>
<gene>
    <name evidence="1" type="ORF">C1H46_019547</name>
</gene>
<evidence type="ECO:0008006" key="3">
    <source>
        <dbReference type="Google" id="ProtNLM"/>
    </source>
</evidence>
<sequence>MRFMAVLRKALLEHDIKARIMDYLNIPENEYGLVLTVSRGSAFKLLAESYPFQTNKKLLTMFDYESQSVNWMVQSARERKVQRFTVPGLSGQPSNCAQLI</sequence>
<dbReference type="PANTHER" id="PTHR14237">
    <property type="entry name" value="MOLYBDOPTERIN COFACTOR SULFURASE MOSC"/>
    <property type="match status" value="1"/>
</dbReference>
<proteinExistence type="predicted"/>
<dbReference type="Proteomes" id="UP000315295">
    <property type="component" value="Unassembled WGS sequence"/>
</dbReference>
<dbReference type="STRING" id="106549.A0A540M7V7"/>
<protein>
    <recommendedName>
        <fullName evidence="3">Aminotransferase class V domain-containing protein</fullName>
    </recommendedName>
</protein>
<organism evidence="1 2">
    <name type="scientific">Malus baccata</name>
    <name type="common">Siberian crab apple</name>
    <name type="synonym">Pyrus baccata</name>
    <dbReference type="NCBI Taxonomy" id="106549"/>
    <lineage>
        <taxon>Eukaryota</taxon>
        <taxon>Viridiplantae</taxon>
        <taxon>Streptophyta</taxon>
        <taxon>Embryophyta</taxon>
        <taxon>Tracheophyta</taxon>
        <taxon>Spermatophyta</taxon>
        <taxon>Magnoliopsida</taxon>
        <taxon>eudicotyledons</taxon>
        <taxon>Gunneridae</taxon>
        <taxon>Pentapetalae</taxon>
        <taxon>rosids</taxon>
        <taxon>fabids</taxon>
        <taxon>Rosales</taxon>
        <taxon>Rosaceae</taxon>
        <taxon>Amygdaloideae</taxon>
        <taxon>Maleae</taxon>
        <taxon>Malus</taxon>
    </lineage>
</organism>
<comment type="caution">
    <text evidence="1">The sequence shown here is derived from an EMBL/GenBank/DDBJ whole genome shotgun (WGS) entry which is preliminary data.</text>
</comment>